<evidence type="ECO:0000256" key="2">
    <source>
        <dbReference type="ARBA" id="ARBA00023110"/>
    </source>
</evidence>
<evidence type="ECO:0000256" key="1">
    <source>
        <dbReference type="ARBA" id="ARBA00013194"/>
    </source>
</evidence>
<reference evidence="6" key="1">
    <citation type="journal article" date="2019" name="Int. J. Syst. Evol. Microbiol.">
        <title>The Global Catalogue of Microorganisms (GCM) 10K type strain sequencing project: providing services to taxonomists for standard genome sequencing and annotation.</title>
        <authorList>
            <consortium name="The Broad Institute Genomics Platform"/>
            <consortium name="The Broad Institute Genome Sequencing Center for Infectious Disease"/>
            <person name="Wu L."/>
            <person name="Ma J."/>
        </authorList>
    </citation>
    <scope>NUCLEOTIDE SEQUENCE [LARGE SCALE GENOMIC DNA]</scope>
    <source>
        <strain evidence="6">CGMCC 4.1467</strain>
    </source>
</reference>
<protein>
    <recommendedName>
        <fullName evidence="1">peptidylprolyl isomerase</fullName>
        <ecNumber evidence="1">5.2.1.8</ecNumber>
    </recommendedName>
</protein>
<evidence type="ECO:0000259" key="4">
    <source>
        <dbReference type="PROSITE" id="PS50072"/>
    </source>
</evidence>
<dbReference type="InterPro" id="IPR044666">
    <property type="entry name" value="Cyclophilin_A-like"/>
</dbReference>
<proteinExistence type="predicted"/>
<dbReference type="InterPro" id="IPR029000">
    <property type="entry name" value="Cyclophilin-like_dom_sf"/>
</dbReference>
<dbReference type="PROSITE" id="PS50072">
    <property type="entry name" value="CSA_PPIASE_2"/>
    <property type="match status" value="1"/>
</dbReference>
<dbReference type="EC" id="5.2.1.8" evidence="1"/>
<gene>
    <name evidence="5" type="ORF">ACFQY0_01380</name>
</gene>
<dbReference type="Gene3D" id="2.40.100.10">
    <property type="entry name" value="Cyclophilin-like"/>
    <property type="match status" value="1"/>
</dbReference>
<dbReference type="PANTHER" id="PTHR45625:SF4">
    <property type="entry name" value="PEPTIDYLPROLYL ISOMERASE DOMAIN AND WD REPEAT-CONTAINING PROTEIN 1"/>
    <property type="match status" value="1"/>
</dbReference>
<evidence type="ECO:0000313" key="6">
    <source>
        <dbReference type="Proteomes" id="UP001596472"/>
    </source>
</evidence>
<dbReference type="Pfam" id="PF00160">
    <property type="entry name" value="Pro_isomerase"/>
    <property type="match status" value="1"/>
</dbReference>
<accession>A0ABW2L0E3</accession>
<dbReference type="CDD" id="cd00317">
    <property type="entry name" value="cyclophilin"/>
    <property type="match status" value="1"/>
</dbReference>
<keyword evidence="6" id="KW-1185">Reference proteome</keyword>
<evidence type="ECO:0000256" key="3">
    <source>
        <dbReference type="ARBA" id="ARBA00023235"/>
    </source>
</evidence>
<name>A0ABW2L0E3_9BACT</name>
<keyword evidence="2" id="KW-0697">Rotamase</keyword>
<dbReference type="EMBL" id="JBHTBS010000001">
    <property type="protein sequence ID" value="MFC7335812.1"/>
    <property type="molecule type" value="Genomic_DNA"/>
</dbReference>
<sequence length="401" mass="42278">MKNVLIISSALVTAATADLIANVETDKGIILVKLEYQKAPQAVANFITLAQGTRSSIDPSTGAVRNAPYYVGEKFFRIVNESTFKIAQTGSGTGTNVGGPGYTFKDEFDETLTHEPYILSMANSGPNTNGSQIFFTGSVGASHLDNVHTVFGTVSDSSSQQVIDQIHAAGSDGSSILAVTFDRTDAAAQAFDEHAQNLPTVSVPEGELVVSRNQFCRFDLLSPATTGDILSASRSSGLTDWTALTSQHVGISPDPLETPAVDTLELDDASSTSAFYHLAIARHPDAVAPSDFKSRTVSFPVTGGTYTLEFDASGLGGTTTFTPSTGSPFGGAFTVLSDQVNTGAYHFSFAVDTPSINPRGLRIQAGAETATDSLVNCRLSLSYWNGANWIPYPQGTCTVTR</sequence>
<dbReference type="RefSeq" id="WP_379708294.1">
    <property type="nucleotide sequence ID" value="NZ_JBHTBS010000001.1"/>
</dbReference>
<feature type="domain" description="PPIase cyclophilin-type" evidence="4">
    <location>
        <begin position="28"/>
        <end position="215"/>
    </location>
</feature>
<dbReference type="GO" id="GO:0003755">
    <property type="term" value="F:peptidyl-prolyl cis-trans isomerase activity"/>
    <property type="evidence" value="ECO:0007669"/>
    <property type="project" value="UniProtKB-EC"/>
</dbReference>
<dbReference type="InterPro" id="IPR002130">
    <property type="entry name" value="Cyclophilin-type_PPIase_dom"/>
</dbReference>
<dbReference type="Proteomes" id="UP001596472">
    <property type="component" value="Unassembled WGS sequence"/>
</dbReference>
<keyword evidence="3 5" id="KW-0413">Isomerase</keyword>
<dbReference type="SUPFAM" id="SSF50891">
    <property type="entry name" value="Cyclophilin-like"/>
    <property type="match status" value="1"/>
</dbReference>
<dbReference type="PRINTS" id="PR00153">
    <property type="entry name" value="CSAPPISMRASE"/>
</dbReference>
<dbReference type="PANTHER" id="PTHR45625">
    <property type="entry name" value="PEPTIDYL-PROLYL CIS-TRANS ISOMERASE-RELATED"/>
    <property type="match status" value="1"/>
</dbReference>
<organism evidence="5 6">
    <name type="scientific">Haloferula chungangensis</name>
    <dbReference type="NCBI Taxonomy" id="1048331"/>
    <lineage>
        <taxon>Bacteria</taxon>
        <taxon>Pseudomonadati</taxon>
        <taxon>Verrucomicrobiota</taxon>
        <taxon>Verrucomicrobiia</taxon>
        <taxon>Verrucomicrobiales</taxon>
        <taxon>Verrucomicrobiaceae</taxon>
        <taxon>Haloferula</taxon>
    </lineage>
</organism>
<comment type="caution">
    <text evidence="5">The sequence shown here is derived from an EMBL/GenBank/DDBJ whole genome shotgun (WGS) entry which is preliminary data.</text>
</comment>
<evidence type="ECO:0000313" key="5">
    <source>
        <dbReference type="EMBL" id="MFC7335812.1"/>
    </source>
</evidence>